<comment type="cofactor">
    <cofactor evidence="1">
        <name>Mn(2+)</name>
        <dbReference type="ChEBI" id="CHEBI:29035"/>
    </cofactor>
</comment>
<evidence type="ECO:0000256" key="15">
    <source>
        <dbReference type="ARBA" id="ARBA00023211"/>
    </source>
</evidence>
<keyword evidence="9" id="KW-0479">Metal-binding</keyword>
<dbReference type="InterPro" id="IPR000462">
    <property type="entry name" value="CDP-OH_P_trans"/>
</dbReference>
<keyword evidence="6 18" id="KW-0444">Lipid biosynthesis</keyword>
<dbReference type="InterPro" id="IPR014387">
    <property type="entry name" value="CDP_diag_ino_3_P_euk"/>
</dbReference>
<dbReference type="Gene3D" id="1.20.120.1760">
    <property type="match status" value="1"/>
</dbReference>
<dbReference type="PROSITE" id="PS00379">
    <property type="entry name" value="CDP_ALCOHOL_P_TRANSF"/>
    <property type="match status" value="1"/>
</dbReference>
<evidence type="ECO:0000256" key="20">
    <source>
        <dbReference type="SAM" id="Phobius"/>
    </source>
</evidence>
<keyword evidence="10" id="KW-0460">Magnesium</keyword>
<dbReference type="PANTHER" id="PTHR15362:SF4">
    <property type="entry name" value="CDP-DIACYLGLYCEROL--INOSITOL 3-PHOSPHATIDYLTRANSFERASE"/>
    <property type="match status" value="1"/>
</dbReference>
<dbReference type="GO" id="GO:0016020">
    <property type="term" value="C:membrane"/>
    <property type="evidence" value="ECO:0007669"/>
    <property type="project" value="UniProtKB-SubCell"/>
</dbReference>
<evidence type="ECO:0000256" key="7">
    <source>
        <dbReference type="ARBA" id="ARBA00022679"/>
    </source>
</evidence>
<evidence type="ECO:0000256" key="11">
    <source>
        <dbReference type="ARBA" id="ARBA00022989"/>
    </source>
</evidence>
<evidence type="ECO:0000256" key="8">
    <source>
        <dbReference type="ARBA" id="ARBA00022692"/>
    </source>
</evidence>
<evidence type="ECO:0000256" key="3">
    <source>
        <dbReference type="ARBA" id="ARBA00004141"/>
    </source>
</evidence>
<sequence>MAERNVFLFVPNLIGYARILLLGSSFYFMLNNYSLAILLYLLSALLDAFDGLAARLFNQSSVFGSILDMLTDRVSTMGILMTLGHLYVDYFFVFQMLLVIDIVSHWVHFFSASLQGKVSHKISDRQTNPLMRLYYESKLVLTTVCAIEQIFYCSLLVYYHEQDNAKLATYLLWPIIIGAPVILFKNYINLLQTFGACRSLGAIDSRRASFHGQ</sequence>
<evidence type="ECO:0000256" key="16">
    <source>
        <dbReference type="ARBA" id="ARBA00023264"/>
    </source>
</evidence>
<dbReference type="FunFam" id="1.20.120.1760:FF:000003">
    <property type="entry name" value="CDP-diacylglycerol--inositol 3-phosphatidyltransferase"/>
    <property type="match status" value="1"/>
</dbReference>
<dbReference type="GO" id="GO:0003881">
    <property type="term" value="F:CDP-diacylglycerol-inositol 3-phosphatidyltransferase activity"/>
    <property type="evidence" value="ECO:0007669"/>
    <property type="project" value="UniProtKB-UniRule"/>
</dbReference>
<evidence type="ECO:0000256" key="9">
    <source>
        <dbReference type="ARBA" id="ARBA00022723"/>
    </source>
</evidence>
<dbReference type="InterPro" id="IPR048254">
    <property type="entry name" value="CDP_ALCOHOL_P_TRANSF_CS"/>
</dbReference>
<keyword evidence="16 18" id="KW-1208">Phospholipid metabolism</keyword>
<keyword evidence="7 18" id="KW-0808">Transferase</keyword>
<evidence type="ECO:0000313" key="21">
    <source>
        <dbReference type="EMBL" id="MDE50155.1"/>
    </source>
</evidence>
<dbReference type="GO" id="GO:0005794">
    <property type="term" value="C:Golgi apparatus"/>
    <property type="evidence" value="ECO:0007669"/>
    <property type="project" value="TreeGrafter"/>
</dbReference>
<feature type="transmembrane region" description="Helical" evidence="20">
    <location>
        <begin position="171"/>
        <end position="188"/>
    </location>
</feature>
<protein>
    <recommendedName>
        <fullName evidence="17 18">CDP-diacylglycerol--inositol 3-phosphatidyltransferase</fullName>
        <ecNumber evidence="5 18">2.7.8.11</ecNumber>
    </recommendedName>
</protein>
<evidence type="ECO:0000256" key="10">
    <source>
        <dbReference type="ARBA" id="ARBA00022842"/>
    </source>
</evidence>
<evidence type="ECO:0000256" key="6">
    <source>
        <dbReference type="ARBA" id="ARBA00022516"/>
    </source>
</evidence>
<dbReference type="EMBL" id="GGYP01005384">
    <property type="protein sequence ID" value="MDE50155.1"/>
    <property type="molecule type" value="Transcribed_RNA"/>
</dbReference>
<comment type="similarity">
    <text evidence="4 18 19">Belongs to the CDP-alcohol phosphatidyltransferase class-I family.</text>
</comment>
<dbReference type="GO" id="GO:0006661">
    <property type="term" value="P:phosphatidylinositol biosynthetic process"/>
    <property type="evidence" value="ECO:0007669"/>
    <property type="project" value="TreeGrafter"/>
</dbReference>
<dbReference type="PIRSF" id="PIRSF000848">
    <property type="entry name" value="CDP_diag_ino_3_P"/>
    <property type="match status" value="1"/>
</dbReference>
<organism evidence="21">
    <name type="scientific">Aceria tosichella</name>
    <name type="common">wheat curl mite</name>
    <dbReference type="NCBI Taxonomy" id="561515"/>
    <lineage>
        <taxon>Eukaryota</taxon>
        <taxon>Metazoa</taxon>
        <taxon>Ecdysozoa</taxon>
        <taxon>Arthropoda</taxon>
        <taxon>Chelicerata</taxon>
        <taxon>Arachnida</taxon>
        <taxon>Acari</taxon>
        <taxon>Acariformes</taxon>
        <taxon>Trombidiformes</taxon>
        <taxon>Prostigmata</taxon>
        <taxon>Eupodina</taxon>
        <taxon>Eriophyoidea</taxon>
        <taxon>Eriophyidae</taxon>
        <taxon>Eriophyinae</taxon>
        <taxon>Aceriini</taxon>
        <taxon>Aceria</taxon>
    </lineage>
</organism>
<evidence type="ECO:0000256" key="4">
    <source>
        <dbReference type="ARBA" id="ARBA00010441"/>
    </source>
</evidence>
<evidence type="ECO:0000256" key="2">
    <source>
        <dbReference type="ARBA" id="ARBA00001946"/>
    </source>
</evidence>
<keyword evidence="14 18" id="KW-0594">Phospholipid biosynthesis</keyword>
<keyword evidence="11 20" id="KW-1133">Transmembrane helix</keyword>
<keyword evidence="8 20" id="KW-0812">Transmembrane</keyword>
<dbReference type="Pfam" id="PF01066">
    <property type="entry name" value="CDP-OH_P_transf"/>
    <property type="match status" value="1"/>
</dbReference>
<dbReference type="PANTHER" id="PTHR15362">
    <property type="entry name" value="PHOSPHATIDYLINOSITOL SYNTHASE"/>
    <property type="match status" value="1"/>
</dbReference>
<evidence type="ECO:0000256" key="14">
    <source>
        <dbReference type="ARBA" id="ARBA00023209"/>
    </source>
</evidence>
<dbReference type="AlphaFoldDB" id="A0A6G1SI47"/>
<comment type="subcellular location">
    <subcellularLocation>
        <location evidence="3">Membrane</location>
        <topology evidence="3">Multi-pass membrane protein</topology>
    </subcellularLocation>
</comment>
<reference evidence="21" key="1">
    <citation type="submission" date="2018-10" db="EMBL/GenBank/DDBJ databases">
        <title>Transcriptome assembly of Aceria tosichella (Wheat curl mite) Type 2.</title>
        <authorList>
            <person name="Scully E.D."/>
            <person name="Geib S.M."/>
            <person name="Palmer N.A."/>
            <person name="Gupta A.K."/>
            <person name="Sarath G."/>
            <person name="Tatineni S."/>
        </authorList>
    </citation>
    <scope>NUCLEOTIDE SEQUENCE</scope>
    <source>
        <strain evidence="21">LincolnNE</strain>
    </source>
</reference>
<proteinExistence type="inferred from homology"/>
<dbReference type="InterPro" id="IPR043130">
    <property type="entry name" value="CDP-OH_PTrfase_TM_dom"/>
</dbReference>
<evidence type="ECO:0000256" key="5">
    <source>
        <dbReference type="ARBA" id="ARBA00013212"/>
    </source>
</evidence>
<keyword evidence="13 18" id="KW-0472">Membrane</keyword>
<evidence type="ECO:0000256" key="12">
    <source>
        <dbReference type="ARBA" id="ARBA00023098"/>
    </source>
</evidence>
<accession>A0A6G1SI47</accession>
<feature type="transmembrane region" description="Helical" evidence="20">
    <location>
        <begin position="139"/>
        <end position="159"/>
    </location>
</feature>
<keyword evidence="15" id="KW-0464">Manganese</keyword>
<evidence type="ECO:0000256" key="17">
    <source>
        <dbReference type="ARBA" id="ARBA00070582"/>
    </source>
</evidence>
<dbReference type="GO" id="GO:0046872">
    <property type="term" value="F:metal ion binding"/>
    <property type="evidence" value="ECO:0007669"/>
    <property type="project" value="UniProtKB-KW"/>
</dbReference>
<evidence type="ECO:0000256" key="19">
    <source>
        <dbReference type="RuleBase" id="RU003750"/>
    </source>
</evidence>
<dbReference type="EC" id="2.7.8.11" evidence="5 18"/>
<comment type="catalytic activity">
    <reaction evidence="18">
        <text>a CDP-1,2-diacyl-sn-glycerol + myo-inositol = a 1,2-diacyl-sn-glycero-3-phospho-(1D-myo-inositol) + CMP + H(+)</text>
        <dbReference type="Rhea" id="RHEA:11580"/>
        <dbReference type="ChEBI" id="CHEBI:15378"/>
        <dbReference type="ChEBI" id="CHEBI:17268"/>
        <dbReference type="ChEBI" id="CHEBI:57880"/>
        <dbReference type="ChEBI" id="CHEBI:58332"/>
        <dbReference type="ChEBI" id="CHEBI:60377"/>
        <dbReference type="EC" id="2.7.8.11"/>
    </reaction>
</comment>
<evidence type="ECO:0000256" key="1">
    <source>
        <dbReference type="ARBA" id="ARBA00001936"/>
    </source>
</evidence>
<evidence type="ECO:0000256" key="13">
    <source>
        <dbReference type="ARBA" id="ARBA00023136"/>
    </source>
</evidence>
<gene>
    <name evidence="21" type="primary">Cdipt</name>
    <name evidence="21" type="ORF">g.524</name>
</gene>
<evidence type="ECO:0000256" key="18">
    <source>
        <dbReference type="PIRNR" id="PIRNR000848"/>
    </source>
</evidence>
<name>A0A6G1SI47_9ACAR</name>
<keyword evidence="12 18" id="KW-0443">Lipid metabolism</keyword>
<comment type="cofactor">
    <cofactor evidence="2">
        <name>Mg(2+)</name>
        <dbReference type="ChEBI" id="CHEBI:18420"/>
    </cofactor>
</comment>